<dbReference type="GeneID" id="88171305"/>
<dbReference type="AlphaFoldDB" id="A0AAX4H3M6"/>
<reference evidence="2 3" key="1">
    <citation type="submission" date="2023-10" db="EMBL/GenBank/DDBJ databases">
        <title>Draft Genome Sequence of Candida saopaulonensis from a very Premature Infant with Sepsis.</title>
        <authorList>
            <person name="Ning Y."/>
            <person name="Dai R."/>
            <person name="Xiao M."/>
            <person name="Xu Y."/>
            <person name="Yan Q."/>
            <person name="Zhang L."/>
        </authorList>
    </citation>
    <scope>NUCLEOTIDE SEQUENCE [LARGE SCALE GENOMIC DNA]</scope>
    <source>
        <strain evidence="2 3">19XY460</strain>
    </source>
</reference>
<dbReference type="KEGG" id="asau:88171305"/>
<keyword evidence="3" id="KW-1185">Reference proteome</keyword>
<keyword evidence="1" id="KW-0175">Coiled coil</keyword>
<accession>A0AAX4H3M6</accession>
<organism evidence="2 3">
    <name type="scientific">Australozyma saopauloensis</name>
    <dbReference type="NCBI Taxonomy" id="291208"/>
    <lineage>
        <taxon>Eukaryota</taxon>
        <taxon>Fungi</taxon>
        <taxon>Dikarya</taxon>
        <taxon>Ascomycota</taxon>
        <taxon>Saccharomycotina</taxon>
        <taxon>Pichiomycetes</taxon>
        <taxon>Metschnikowiaceae</taxon>
        <taxon>Australozyma</taxon>
    </lineage>
</organism>
<dbReference type="Proteomes" id="UP001338582">
    <property type="component" value="Chromosome 1"/>
</dbReference>
<sequence length="276" mass="31123">MEYKEPHDRLAKNGYASSIMNGTTVEGGLRSITYKSIYALKLVEELSSAREAVLPTKGDTFSLTDKNLDSRRVSSLKLEIEALEALKLIRNTSTDQVVDQFNLQLDNELLSTKSISEEYQKALLEKCGCFASDNTVTFKRFISKEPVATMEEVEGFDGTMYHQAAERRREEERIENEKFALEAQKLEEEAMMEELEMRQQDVRPVVDIMNQHIPTHNKMHVDPPAMGYNNQHVPAHANMQVVPPFIPPGPPDMSFNLENNLGTSSYAGSYSTTPGI</sequence>
<name>A0AAX4H3M6_9ASCO</name>
<evidence type="ECO:0000313" key="3">
    <source>
        <dbReference type="Proteomes" id="UP001338582"/>
    </source>
</evidence>
<evidence type="ECO:0000256" key="1">
    <source>
        <dbReference type="SAM" id="Coils"/>
    </source>
</evidence>
<evidence type="ECO:0000313" key="2">
    <source>
        <dbReference type="EMBL" id="WPK23013.1"/>
    </source>
</evidence>
<feature type="coiled-coil region" evidence="1">
    <location>
        <begin position="162"/>
        <end position="203"/>
    </location>
</feature>
<dbReference type="RefSeq" id="XP_062875400.1">
    <property type="nucleotide sequence ID" value="XM_063019330.1"/>
</dbReference>
<dbReference type="EMBL" id="CP138894">
    <property type="protein sequence ID" value="WPK23013.1"/>
    <property type="molecule type" value="Genomic_DNA"/>
</dbReference>
<proteinExistence type="predicted"/>
<protein>
    <submittedName>
        <fullName evidence="2">Uncharacterized protein</fullName>
    </submittedName>
</protein>
<gene>
    <name evidence="2" type="ORF">PUMCH_000236</name>
</gene>